<dbReference type="InterPro" id="IPR036426">
    <property type="entry name" value="Bulb-type_lectin_dom_sf"/>
</dbReference>
<gene>
    <name evidence="7" type="ORF">CB5_LOCUS879</name>
</gene>
<feature type="domain" description="Bulb-type lectin" evidence="6">
    <location>
        <begin position="1"/>
        <end position="86"/>
    </location>
</feature>
<evidence type="ECO:0000256" key="5">
    <source>
        <dbReference type="ARBA" id="ARBA00048679"/>
    </source>
</evidence>
<dbReference type="SMART" id="SM00108">
    <property type="entry name" value="B_lectin"/>
    <property type="match status" value="1"/>
</dbReference>
<dbReference type="SUPFAM" id="SSF51110">
    <property type="entry name" value="alpha-D-mannose-specific plant lectins"/>
    <property type="match status" value="1"/>
</dbReference>
<keyword evidence="3" id="KW-0675">Receptor</keyword>
<accession>A0A6V7NGR2</accession>
<dbReference type="GO" id="GO:0004674">
    <property type="term" value="F:protein serine/threonine kinase activity"/>
    <property type="evidence" value="ECO:0007669"/>
    <property type="project" value="UniProtKB-EC"/>
</dbReference>
<evidence type="ECO:0000256" key="1">
    <source>
        <dbReference type="ARBA" id="ARBA00004479"/>
    </source>
</evidence>
<comment type="catalytic activity">
    <reaction evidence="5">
        <text>L-seryl-[protein] + ATP = O-phospho-L-seryl-[protein] + ADP + H(+)</text>
        <dbReference type="Rhea" id="RHEA:17989"/>
        <dbReference type="Rhea" id="RHEA-COMP:9863"/>
        <dbReference type="Rhea" id="RHEA-COMP:11604"/>
        <dbReference type="ChEBI" id="CHEBI:15378"/>
        <dbReference type="ChEBI" id="CHEBI:29999"/>
        <dbReference type="ChEBI" id="CHEBI:30616"/>
        <dbReference type="ChEBI" id="CHEBI:83421"/>
        <dbReference type="ChEBI" id="CHEBI:456216"/>
        <dbReference type="EC" id="2.7.11.1"/>
    </reaction>
</comment>
<protein>
    <recommendedName>
        <fullName evidence="2">non-specific serine/threonine protein kinase</fullName>
        <ecNumber evidence="2">2.7.11.1</ecNumber>
    </recommendedName>
</protein>
<organism evidence="7">
    <name type="scientific">Ananas comosus var. bracteatus</name>
    <name type="common">red pineapple</name>
    <dbReference type="NCBI Taxonomy" id="296719"/>
    <lineage>
        <taxon>Eukaryota</taxon>
        <taxon>Viridiplantae</taxon>
        <taxon>Streptophyta</taxon>
        <taxon>Embryophyta</taxon>
        <taxon>Tracheophyta</taxon>
        <taxon>Spermatophyta</taxon>
        <taxon>Magnoliopsida</taxon>
        <taxon>Liliopsida</taxon>
        <taxon>Poales</taxon>
        <taxon>Bromeliaceae</taxon>
        <taxon>Bromelioideae</taxon>
        <taxon>Ananas</taxon>
    </lineage>
</organism>
<comment type="catalytic activity">
    <reaction evidence="4">
        <text>L-threonyl-[protein] + ATP = O-phospho-L-threonyl-[protein] + ADP + H(+)</text>
        <dbReference type="Rhea" id="RHEA:46608"/>
        <dbReference type="Rhea" id="RHEA-COMP:11060"/>
        <dbReference type="Rhea" id="RHEA-COMP:11605"/>
        <dbReference type="ChEBI" id="CHEBI:15378"/>
        <dbReference type="ChEBI" id="CHEBI:30013"/>
        <dbReference type="ChEBI" id="CHEBI:30616"/>
        <dbReference type="ChEBI" id="CHEBI:61977"/>
        <dbReference type="ChEBI" id="CHEBI:456216"/>
        <dbReference type="EC" id="2.7.11.1"/>
    </reaction>
</comment>
<proteinExistence type="predicted"/>
<dbReference type="Gene3D" id="2.90.10.10">
    <property type="entry name" value="Bulb-type lectin domain"/>
    <property type="match status" value="1"/>
</dbReference>
<name>A0A6V7NGR2_ANACO</name>
<evidence type="ECO:0000256" key="4">
    <source>
        <dbReference type="ARBA" id="ARBA00047899"/>
    </source>
</evidence>
<dbReference type="GO" id="GO:0051707">
    <property type="term" value="P:response to other organism"/>
    <property type="evidence" value="ECO:0007669"/>
    <property type="project" value="UniProtKB-ARBA"/>
</dbReference>
<dbReference type="GO" id="GO:0016020">
    <property type="term" value="C:membrane"/>
    <property type="evidence" value="ECO:0007669"/>
    <property type="project" value="UniProtKB-SubCell"/>
</dbReference>
<evidence type="ECO:0000259" key="6">
    <source>
        <dbReference type="PROSITE" id="PS50927"/>
    </source>
</evidence>
<reference evidence="7" key="1">
    <citation type="submission" date="2020-07" db="EMBL/GenBank/DDBJ databases">
        <authorList>
            <person name="Lin J."/>
        </authorList>
    </citation>
    <scope>NUCLEOTIDE SEQUENCE</scope>
</reference>
<comment type="subcellular location">
    <subcellularLocation>
        <location evidence="1">Membrane</location>
        <topology evidence="1">Single-pass type I membrane protein</topology>
    </subcellularLocation>
</comment>
<evidence type="ECO:0000256" key="2">
    <source>
        <dbReference type="ARBA" id="ARBA00012513"/>
    </source>
</evidence>
<dbReference type="AlphaFoldDB" id="A0A6V7NGR2"/>
<sequence>MVAPCTLQLKQGSLPLWTKTGKLGSVGCYLKMQSNSDLVIYDNAGRRVWASNTVAPNQGNYVCVLQPDGELKVYGPVVWTLGRKETTEVVISATSFTETTATTESETPTIAMVTE</sequence>
<dbReference type="PROSITE" id="PS50927">
    <property type="entry name" value="BULB_LECTIN"/>
    <property type="match status" value="1"/>
</dbReference>
<dbReference type="InterPro" id="IPR001480">
    <property type="entry name" value="Bulb-type_lectin_dom"/>
</dbReference>
<dbReference type="EC" id="2.7.11.1" evidence="2"/>
<dbReference type="EMBL" id="LR862129">
    <property type="protein sequence ID" value="CAD1817668.1"/>
    <property type="molecule type" value="Genomic_DNA"/>
</dbReference>
<evidence type="ECO:0000313" key="7">
    <source>
        <dbReference type="EMBL" id="CAD1817668.1"/>
    </source>
</evidence>
<evidence type="ECO:0000256" key="3">
    <source>
        <dbReference type="ARBA" id="ARBA00023170"/>
    </source>
</evidence>